<dbReference type="EMBL" id="MU151116">
    <property type="protein sequence ID" value="KAF9449963.1"/>
    <property type="molecule type" value="Genomic_DNA"/>
</dbReference>
<feature type="transmembrane region" description="Helical" evidence="1">
    <location>
        <begin position="121"/>
        <end position="143"/>
    </location>
</feature>
<feature type="transmembrane region" description="Helical" evidence="1">
    <location>
        <begin position="197"/>
        <end position="220"/>
    </location>
</feature>
<comment type="caution">
    <text evidence="3">The sequence shown here is derived from an EMBL/GenBank/DDBJ whole genome shotgun (WGS) entry which is preliminary data.</text>
</comment>
<feature type="transmembrane region" description="Helical" evidence="1">
    <location>
        <begin position="12"/>
        <end position="38"/>
    </location>
</feature>
<evidence type="ECO:0000313" key="3">
    <source>
        <dbReference type="EMBL" id="KAF9449963.1"/>
    </source>
</evidence>
<dbReference type="OrthoDB" id="2745105at2759"/>
<reference evidence="3" key="1">
    <citation type="submission" date="2020-11" db="EMBL/GenBank/DDBJ databases">
        <authorList>
            <consortium name="DOE Joint Genome Institute"/>
            <person name="Ahrendt S."/>
            <person name="Riley R."/>
            <person name="Andreopoulos W."/>
            <person name="Labutti K."/>
            <person name="Pangilinan J."/>
            <person name="Ruiz-Duenas F.J."/>
            <person name="Barrasa J.M."/>
            <person name="Sanchez-Garcia M."/>
            <person name="Camarero S."/>
            <person name="Miyauchi S."/>
            <person name="Serrano A."/>
            <person name="Linde D."/>
            <person name="Babiker R."/>
            <person name="Drula E."/>
            <person name="Ayuso-Fernandez I."/>
            <person name="Pacheco R."/>
            <person name="Padilla G."/>
            <person name="Ferreira P."/>
            <person name="Barriuso J."/>
            <person name="Kellner H."/>
            <person name="Castanera R."/>
            <person name="Alfaro M."/>
            <person name="Ramirez L."/>
            <person name="Pisabarro A.G."/>
            <person name="Kuo A."/>
            <person name="Tritt A."/>
            <person name="Lipzen A."/>
            <person name="He G."/>
            <person name="Yan M."/>
            <person name="Ng V."/>
            <person name="Cullen D."/>
            <person name="Martin F."/>
            <person name="Rosso M.-N."/>
            <person name="Henrissat B."/>
            <person name="Hibbett D."/>
            <person name="Martinez A.T."/>
            <person name="Grigoriev I.V."/>
        </authorList>
    </citation>
    <scope>NUCLEOTIDE SEQUENCE</scope>
    <source>
        <strain evidence="3">MF-IS2</strain>
    </source>
</reference>
<accession>A0A9P6C690</accession>
<organism evidence="3 4">
    <name type="scientific">Macrolepiota fuliginosa MF-IS2</name>
    <dbReference type="NCBI Taxonomy" id="1400762"/>
    <lineage>
        <taxon>Eukaryota</taxon>
        <taxon>Fungi</taxon>
        <taxon>Dikarya</taxon>
        <taxon>Basidiomycota</taxon>
        <taxon>Agaricomycotina</taxon>
        <taxon>Agaricomycetes</taxon>
        <taxon>Agaricomycetidae</taxon>
        <taxon>Agaricales</taxon>
        <taxon>Agaricineae</taxon>
        <taxon>Agaricaceae</taxon>
        <taxon>Macrolepiota</taxon>
    </lineage>
</organism>
<feature type="domain" description="DUF6534" evidence="2">
    <location>
        <begin position="163"/>
        <end position="251"/>
    </location>
</feature>
<keyword evidence="1" id="KW-0812">Transmembrane</keyword>
<evidence type="ECO:0000313" key="4">
    <source>
        <dbReference type="Proteomes" id="UP000807342"/>
    </source>
</evidence>
<keyword evidence="1" id="KW-1133">Transmembrane helix</keyword>
<feature type="transmembrane region" description="Helical" evidence="1">
    <location>
        <begin position="94"/>
        <end position="114"/>
    </location>
</feature>
<feature type="transmembrane region" description="Helical" evidence="1">
    <location>
        <begin position="50"/>
        <end position="74"/>
    </location>
</feature>
<feature type="transmembrane region" description="Helical" evidence="1">
    <location>
        <begin position="226"/>
        <end position="247"/>
    </location>
</feature>
<dbReference type="InterPro" id="IPR045339">
    <property type="entry name" value="DUF6534"/>
</dbReference>
<gene>
    <name evidence="3" type="ORF">P691DRAFT_811418</name>
</gene>
<dbReference type="Pfam" id="PF20152">
    <property type="entry name" value="DUF6534"/>
    <property type="match status" value="1"/>
</dbReference>
<name>A0A9P6C690_9AGAR</name>
<feature type="transmembrane region" description="Helical" evidence="1">
    <location>
        <begin position="155"/>
        <end position="177"/>
    </location>
</feature>
<sequence>MLSPAHYDLRPTYGAMFIGVLFAIFFQGILSVQVYDYYTNFPEDPRRIKIFVALLWILDLIHLVLIAYSIYYYLILNWGNTPALFQMIPSLSSHLFLVGISTLLSQMFFLFRIWIFSKKNVYIAIPVLMGVLTTFGLIIATYAKVLQGSGLISGTVPLFVAGAATDLMIAVLVCYYIRRRSEGSRGMRLTRTLVGQVIRYTVATSALTSFLVLGCLTTYLAAPYTFIFIALHFSSGRTYSIAVLVTLNARRKFREAISSIEGTFVKSIEFAGISSAVPRLRLDRSALEQLGQGKITRGGANPSPWTEPETLVQLPLRTYPPRSRLSLP</sequence>
<evidence type="ECO:0000259" key="2">
    <source>
        <dbReference type="Pfam" id="PF20152"/>
    </source>
</evidence>
<dbReference type="AlphaFoldDB" id="A0A9P6C690"/>
<dbReference type="Proteomes" id="UP000807342">
    <property type="component" value="Unassembled WGS sequence"/>
</dbReference>
<keyword evidence="1" id="KW-0472">Membrane</keyword>
<dbReference type="PANTHER" id="PTHR40465">
    <property type="entry name" value="CHROMOSOME 1, WHOLE GENOME SHOTGUN SEQUENCE"/>
    <property type="match status" value="1"/>
</dbReference>
<proteinExistence type="predicted"/>
<dbReference type="PANTHER" id="PTHR40465:SF1">
    <property type="entry name" value="DUF6534 DOMAIN-CONTAINING PROTEIN"/>
    <property type="match status" value="1"/>
</dbReference>
<keyword evidence="4" id="KW-1185">Reference proteome</keyword>
<evidence type="ECO:0000256" key="1">
    <source>
        <dbReference type="SAM" id="Phobius"/>
    </source>
</evidence>
<protein>
    <recommendedName>
        <fullName evidence="2">DUF6534 domain-containing protein</fullName>
    </recommendedName>
</protein>